<dbReference type="SUPFAM" id="SSF53474">
    <property type="entry name" value="alpha/beta-Hydrolases"/>
    <property type="match status" value="1"/>
</dbReference>
<dbReference type="GO" id="GO:0005789">
    <property type="term" value="C:endoplasmic reticulum membrane"/>
    <property type="evidence" value="ECO:0007669"/>
    <property type="project" value="UniProtKB-SubCell"/>
</dbReference>
<proteinExistence type="inferred from homology"/>
<evidence type="ECO:0000259" key="8">
    <source>
        <dbReference type="Pfam" id="PF06441"/>
    </source>
</evidence>
<accession>A0AAW2FNB4</accession>
<dbReference type="PROSITE" id="PS51257">
    <property type="entry name" value="PROKAR_LIPOPROTEIN"/>
    <property type="match status" value="1"/>
</dbReference>
<evidence type="ECO:0000313" key="9">
    <source>
        <dbReference type="EMBL" id="KAL0117444.1"/>
    </source>
</evidence>
<keyword evidence="6" id="KW-0256">Endoplasmic reticulum</keyword>
<evidence type="ECO:0000256" key="4">
    <source>
        <dbReference type="ARBA" id="ARBA00022797"/>
    </source>
</evidence>
<comment type="similarity">
    <text evidence="3 6">Belongs to the peptidase S33 family.</text>
</comment>
<keyword evidence="5 6" id="KW-0378">Hydrolase</keyword>
<dbReference type="InterPro" id="IPR029058">
    <property type="entry name" value="AB_hydrolase_fold"/>
</dbReference>
<sequence length="472" mass="54051">MYIKYHNVIVPYITSVIACDKITINFQINTQNFSSRTKVPKLPETWWTPGTENAADHYIRSYKVTFTEEVVKDLKYRLNHTRPLTPPLKNVAWTYGTNTDALSKFLDYWANNYNFEEREKHINQYPQFKTNIQGLDIHFIRVKPSNKDGKSVLPLLIVHGWPGSIMEFHKIIPLLTSPRPEHDFVFDVVAPSLPGFGFSTAATIPDLSAAHMSVVLKNLMLRLGYDKYYVQGGDWGATVIQTMSCLYPQHVLGMHSNLCLALNKWTLLKKAFSSFLPWTKTKKGPSFSLFGETGYYHIQATKPDTVGVGLNDSPAGLAAYIIEKFSTGTNPAYKYRTDGGFLEKFTYDELIDNLMIYWVSNSITTAMRIYAEQYTKSNRSLMESLESAPVKVASTCAQFPHEIMEQTPKELRKRFVNLLRITKMPRGGHFAALEEPELLADDIWISVNEMMKWNEKNRETIICEHEESKHNS</sequence>
<comment type="catalytic activity">
    <reaction evidence="6">
        <text>cis-stilbene oxide + H2O = (1R,2R)-hydrobenzoin</text>
        <dbReference type="Rhea" id="RHEA:23900"/>
        <dbReference type="ChEBI" id="CHEBI:15377"/>
        <dbReference type="ChEBI" id="CHEBI:50004"/>
        <dbReference type="ChEBI" id="CHEBI:50014"/>
        <dbReference type="EC" id="3.3.2.9"/>
    </reaction>
</comment>
<dbReference type="AlphaFoldDB" id="A0AAW2FNB4"/>
<evidence type="ECO:0000256" key="1">
    <source>
        <dbReference type="ARBA" id="ARBA00000221"/>
    </source>
</evidence>
<evidence type="ECO:0000256" key="7">
    <source>
        <dbReference type="PIRSR" id="PIRSR001112-1"/>
    </source>
</evidence>
<evidence type="ECO:0000256" key="6">
    <source>
        <dbReference type="PIRNR" id="PIRNR001112"/>
    </source>
</evidence>
<evidence type="ECO:0000256" key="2">
    <source>
        <dbReference type="ARBA" id="ARBA00004111"/>
    </source>
</evidence>
<protein>
    <recommendedName>
        <fullName evidence="6">Epoxide hydrolase</fullName>
        <ecNumber evidence="6">3.3.2.9</ecNumber>
    </recommendedName>
</protein>
<keyword evidence="6" id="KW-0472">Membrane</keyword>
<name>A0AAW2FNB4_9HYME</name>
<dbReference type="Proteomes" id="UP001430953">
    <property type="component" value="Unassembled WGS sequence"/>
</dbReference>
<dbReference type="InterPro" id="IPR000639">
    <property type="entry name" value="Epox_hydrolase-like"/>
</dbReference>
<dbReference type="Gene3D" id="3.40.50.1820">
    <property type="entry name" value="alpha/beta hydrolase"/>
    <property type="match status" value="1"/>
</dbReference>
<dbReference type="EC" id="3.3.2.9" evidence="6"/>
<comment type="function">
    <text evidence="6">Catalyzes juvenile hormone hydrolysis.</text>
</comment>
<comment type="catalytic activity">
    <reaction evidence="1 6">
        <text>1-(4-methoxyphenyl)-N-methyl-N-[(3-methyloxetan-3-yl)methyl]methanamine + H2O = 2-{[(4-methoxybenzyl)(methyl)amino]methyl}-2-methylpropane-1,3-diol</text>
        <dbReference type="Rhea" id="RHEA:55764"/>
        <dbReference type="ChEBI" id="CHEBI:15377"/>
        <dbReference type="ChEBI" id="CHEBI:139161"/>
        <dbReference type="ChEBI" id="CHEBI:139164"/>
        <dbReference type="EC" id="3.3.2.9"/>
    </reaction>
</comment>
<dbReference type="PANTHER" id="PTHR21661">
    <property type="entry name" value="EPOXIDE HYDROLASE 1-RELATED"/>
    <property type="match status" value="1"/>
</dbReference>
<feature type="domain" description="Epoxide hydrolase N-terminal" evidence="8">
    <location>
        <begin position="59"/>
        <end position="168"/>
    </location>
</feature>
<feature type="active site" description="Proton donor" evidence="7">
    <location>
        <position position="370"/>
    </location>
</feature>
<reference evidence="9 10" key="1">
    <citation type="submission" date="2023-03" db="EMBL/GenBank/DDBJ databases">
        <title>High recombination rates correlate with genetic variation in Cardiocondyla obscurior ants.</title>
        <authorList>
            <person name="Errbii M."/>
        </authorList>
    </citation>
    <scope>NUCLEOTIDE SEQUENCE [LARGE SCALE GENOMIC DNA]</scope>
    <source>
        <strain evidence="9">Alpha-2009</strain>
        <tissue evidence="9">Whole body</tissue>
    </source>
</reference>
<evidence type="ECO:0000256" key="3">
    <source>
        <dbReference type="ARBA" id="ARBA00010088"/>
    </source>
</evidence>
<comment type="subcellular location">
    <subcellularLocation>
        <location evidence="6">Endoplasmic reticulum membrane</location>
    </subcellularLocation>
    <subcellularLocation>
        <location evidence="2">Microsome membrane</location>
        <topology evidence="2">Single-pass membrane protein</topology>
    </subcellularLocation>
</comment>
<dbReference type="InterPro" id="IPR010497">
    <property type="entry name" value="Epoxide_hydro_N"/>
</dbReference>
<dbReference type="PANTHER" id="PTHR21661:SF35">
    <property type="entry name" value="EPOXIDE HYDROLASE"/>
    <property type="match status" value="1"/>
</dbReference>
<evidence type="ECO:0000313" key="10">
    <source>
        <dbReference type="Proteomes" id="UP001430953"/>
    </source>
</evidence>
<dbReference type="PIRSF" id="PIRSF001112">
    <property type="entry name" value="Epoxide_hydrolase"/>
    <property type="match status" value="1"/>
</dbReference>
<evidence type="ECO:0000256" key="5">
    <source>
        <dbReference type="ARBA" id="ARBA00022801"/>
    </source>
</evidence>
<dbReference type="Pfam" id="PF06441">
    <property type="entry name" value="EHN"/>
    <property type="match status" value="1"/>
</dbReference>
<keyword evidence="4 6" id="KW-0058">Aromatic hydrocarbons catabolism</keyword>
<gene>
    <name evidence="9" type="ORF">PUN28_010347</name>
</gene>
<dbReference type="GO" id="GO:0097176">
    <property type="term" value="P:epoxide metabolic process"/>
    <property type="evidence" value="ECO:0007669"/>
    <property type="project" value="TreeGrafter"/>
</dbReference>
<dbReference type="PRINTS" id="PR00412">
    <property type="entry name" value="EPOXHYDRLASE"/>
</dbReference>
<comment type="caution">
    <text evidence="9">The sequence shown here is derived from an EMBL/GenBank/DDBJ whole genome shotgun (WGS) entry which is preliminary data.</text>
</comment>
<dbReference type="GO" id="GO:0033961">
    <property type="term" value="F:cis-stilbene-oxide hydrolase activity"/>
    <property type="evidence" value="ECO:0007669"/>
    <property type="project" value="UniProtKB-UniRule"/>
</dbReference>
<feature type="active site" description="Proton acceptor" evidence="7">
    <location>
        <position position="429"/>
    </location>
</feature>
<feature type="active site" description="Nucleophile" evidence="7">
    <location>
        <position position="234"/>
    </location>
</feature>
<dbReference type="InterPro" id="IPR016292">
    <property type="entry name" value="Epoxide_hydrolase"/>
</dbReference>
<keyword evidence="10" id="KW-1185">Reference proteome</keyword>
<organism evidence="9 10">
    <name type="scientific">Cardiocondyla obscurior</name>
    <dbReference type="NCBI Taxonomy" id="286306"/>
    <lineage>
        <taxon>Eukaryota</taxon>
        <taxon>Metazoa</taxon>
        <taxon>Ecdysozoa</taxon>
        <taxon>Arthropoda</taxon>
        <taxon>Hexapoda</taxon>
        <taxon>Insecta</taxon>
        <taxon>Pterygota</taxon>
        <taxon>Neoptera</taxon>
        <taxon>Endopterygota</taxon>
        <taxon>Hymenoptera</taxon>
        <taxon>Apocrita</taxon>
        <taxon>Aculeata</taxon>
        <taxon>Formicoidea</taxon>
        <taxon>Formicidae</taxon>
        <taxon>Myrmicinae</taxon>
        <taxon>Cardiocondyla</taxon>
    </lineage>
</organism>
<dbReference type="EMBL" id="JADYXP020000009">
    <property type="protein sequence ID" value="KAL0117444.1"/>
    <property type="molecule type" value="Genomic_DNA"/>
</dbReference>